<organism evidence="2 3">
    <name type="scientific">Mortierella polycephala</name>
    <dbReference type="NCBI Taxonomy" id="41804"/>
    <lineage>
        <taxon>Eukaryota</taxon>
        <taxon>Fungi</taxon>
        <taxon>Fungi incertae sedis</taxon>
        <taxon>Mucoromycota</taxon>
        <taxon>Mortierellomycotina</taxon>
        <taxon>Mortierellomycetes</taxon>
        <taxon>Mortierellales</taxon>
        <taxon>Mortierellaceae</taxon>
        <taxon>Mortierella</taxon>
    </lineage>
</organism>
<dbReference type="InterPro" id="IPR032675">
    <property type="entry name" value="LRR_dom_sf"/>
</dbReference>
<dbReference type="Proteomes" id="UP000726737">
    <property type="component" value="Unassembled WGS sequence"/>
</dbReference>
<sequence length="570" mass="66256">MSSKQISIFEIPHIQDHICSHLSPQHLRRCVLVCHLWAYHFNPYLWQSIQIRRRSTFKKFARPEAQQALAHKRHHIHTVSSIFAEVFHSLRDLIHHNPSSPCTTNLIAIHSLYPAKKCNQGRIHQQLEEVVLQVVEASPRLQVLKFGIQYSFNPNSVSTNRCLDVIKSHPSLRELHIATHRFVSVDIVRNLLKHCVYLEKLSIHFTVWDSYRGNPGDPITQSQREEDGFEELLRTIRDQEYSTEIVSIERNVNTAISCRHRKPFVGFKELEFRGRIEAHGEVMLSTFLSFLPSLERVVFPCMMRGIEDFPRVIETYLSCLQHLDVSCRANIQIGRITAMVKACRQNGNGNGGSGSHGGLRTFIGSKYDQYDQAFVDALLEHGQTLEHLGFAECDQLKSEMIQALLMACPRLKVFEALLLRTQLYWNEQDPAFMTDTVRPRRRVWACQQLRVLKLQFMGTETHVFPMMFAEQLRLLHMLEDLRLRWKGPQPVSELGHGKTGKENEEEELVRTAASQGYTAHTMKVMNALRALSSLKRLKRLELRGFRLFVDKVEMREMRKQWPQLELMRHD</sequence>
<dbReference type="InterPro" id="IPR036047">
    <property type="entry name" value="F-box-like_dom_sf"/>
</dbReference>
<reference evidence="2" key="1">
    <citation type="journal article" date="2020" name="Fungal Divers.">
        <title>Resolving the Mortierellaceae phylogeny through synthesis of multi-gene phylogenetics and phylogenomics.</title>
        <authorList>
            <person name="Vandepol N."/>
            <person name="Liber J."/>
            <person name="Desiro A."/>
            <person name="Na H."/>
            <person name="Kennedy M."/>
            <person name="Barry K."/>
            <person name="Grigoriev I.V."/>
            <person name="Miller A.N."/>
            <person name="O'Donnell K."/>
            <person name="Stajich J.E."/>
            <person name="Bonito G."/>
        </authorList>
    </citation>
    <scope>NUCLEOTIDE SEQUENCE</scope>
    <source>
        <strain evidence="2">KOD948</strain>
    </source>
</reference>
<dbReference type="PANTHER" id="PTHR16134">
    <property type="entry name" value="F-BOX/TPR REPEAT PROTEIN POF3"/>
    <property type="match status" value="1"/>
</dbReference>
<dbReference type="AlphaFoldDB" id="A0A9P6U921"/>
<dbReference type="Gene3D" id="3.80.10.10">
    <property type="entry name" value="Ribonuclease Inhibitor"/>
    <property type="match status" value="1"/>
</dbReference>
<keyword evidence="3" id="KW-1185">Reference proteome</keyword>
<dbReference type="OrthoDB" id="550575at2759"/>
<evidence type="ECO:0000313" key="2">
    <source>
        <dbReference type="EMBL" id="KAG0264444.1"/>
    </source>
</evidence>
<name>A0A9P6U921_9FUNG</name>
<proteinExistence type="predicted"/>
<evidence type="ECO:0000259" key="1">
    <source>
        <dbReference type="Pfam" id="PF12937"/>
    </source>
</evidence>
<dbReference type="Pfam" id="PF12937">
    <property type="entry name" value="F-box-like"/>
    <property type="match status" value="1"/>
</dbReference>
<dbReference type="PANTHER" id="PTHR16134:SF119">
    <property type="entry name" value="AT02038P-RELATED"/>
    <property type="match status" value="1"/>
</dbReference>
<accession>A0A9P6U921</accession>
<protein>
    <recommendedName>
        <fullName evidence="1">F-box domain-containing protein</fullName>
    </recommendedName>
</protein>
<dbReference type="EMBL" id="JAAAJA010000050">
    <property type="protein sequence ID" value="KAG0264444.1"/>
    <property type="molecule type" value="Genomic_DNA"/>
</dbReference>
<dbReference type="SUPFAM" id="SSF81383">
    <property type="entry name" value="F-box domain"/>
    <property type="match status" value="1"/>
</dbReference>
<comment type="caution">
    <text evidence="2">The sequence shown here is derived from an EMBL/GenBank/DDBJ whole genome shotgun (WGS) entry which is preliminary data.</text>
</comment>
<evidence type="ECO:0000313" key="3">
    <source>
        <dbReference type="Proteomes" id="UP000726737"/>
    </source>
</evidence>
<dbReference type="SUPFAM" id="SSF52047">
    <property type="entry name" value="RNI-like"/>
    <property type="match status" value="1"/>
</dbReference>
<dbReference type="InterPro" id="IPR001810">
    <property type="entry name" value="F-box_dom"/>
</dbReference>
<feature type="domain" description="F-box" evidence="1">
    <location>
        <begin position="17"/>
        <end position="49"/>
    </location>
</feature>
<gene>
    <name evidence="2" type="ORF">BG011_006803</name>
</gene>